<gene>
    <name evidence="1" type="ORF">GCM10023195_69200</name>
</gene>
<comment type="caution">
    <text evidence="1">The sequence shown here is derived from an EMBL/GenBank/DDBJ whole genome shotgun (WGS) entry which is preliminary data.</text>
</comment>
<evidence type="ECO:0000313" key="2">
    <source>
        <dbReference type="Proteomes" id="UP001500212"/>
    </source>
</evidence>
<sequence>MDWILDRLVPTYDFRSRYTRRIAASPEAVWAALHAVTAAELPVTRLLMGVRSAGRSRMSGPMAEVLSTNELGRQEGREAVGGIVAKFWRLRPAYGPEETADPAGFASFAEPGWAKAAMAFQLSPAGEDTLLATETRIRATDGASRRAFGRYWLLIRAGSGVIRFEFLRAIARRAESTR</sequence>
<accession>A0ABP8TW52</accession>
<dbReference type="RefSeq" id="WP_345363994.1">
    <property type="nucleotide sequence ID" value="NZ_BAABHJ010000030.1"/>
</dbReference>
<reference evidence="2" key="1">
    <citation type="journal article" date="2019" name="Int. J. Syst. Evol. Microbiol.">
        <title>The Global Catalogue of Microorganisms (GCM) 10K type strain sequencing project: providing services to taxonomists for standard genome sequencing and annotation.</title>
        <authorList>
            <consortium name="The Broad Institute Genomics Platform"/>
            <consortium name="The Broad Institute Genome Sequencing Center for Infectious Disease"/>
            <person name="Wu L."/>
            <person name="Ma J."/>
        </authorList>
    </citation>
    <scope>NUCLEOTIDE SEQUENCE [LARGE SCALE GENOMIC DNA]</scope>
    <source>
        <strain evidence="2">JCM 17938</strain>
    </source>
</reference>
<name>A0ABP8TW52_9ACTN</name>
<evidence type="ECO:0000313" key="1">
    <source>
        <dbReference type="EMBL" id="GAA4615663.1"/>
    </source>
</evidence>
<organism evidence="1 2">
    <name type="scientific">Actinoallomurus liliacearum</name>
    <dbReference type="NCBI Taxonomy" id="1080073"/>
    <lineage>
        <taxon>Bacteria</taxon>
        <taxon>Bacillati</taxon>
        <taxon>Actinomycetota</taxon>
        <taxon>Actinomycetes</taxon>
        <taxon>Streptosporangiales</taxon>
        <taxon>Thermomonosporaceae</taxon>
        <taxon>Actinoallomurus</taxon>
    </lineage>
</organism>
<dbReference type="Proteomes" id="UP001500212">
    <property type="component" value="Unassembled WGS sequence"/>
</dbReference>
<evidence type="ECO:0008006" key="3">
    <source>
        <dbReference type="Google" id="ProtNLM"/>
    </source>
</evidence>
<keyword evidence="2" id="KW-1185">Reference proteome</keyword>
<proteinExistence type="predicted"/>
<protein>
    <recommendedName>
        <fullName evidence="3">DUF2867 domain-containing protein</fullName>
    </recommendedName>
</protein>
<dbReference type="EMBL" id="BAABHJ010000030">
    <property type="protein sequence ID" value="GAA4615663.1"/>
    <property type="molecule type" value="Genomic_DNA"/>
</dbReference>